<accession>A0A3M7R0N8</accession>
<protein>
    <submittedName>
        <fullName evidence="2">Uncharacterized protein</fullName>
    </submittedName>
</protein>
<keyword evidence="3" id="KW-1185">Reference proteome</keyword>
<name>A0A3M7R0N8_BRAPC</name>
<gene>
    <name evidence="2" type="ORF">BpHYR1_024577</name>
</gene>
<keyword evidence="1" id="KW-0472">Membrane</keyword>
<feature type="transmembrane region" description="Helical" evidence="1">
    <location>
        <begin position="12"/>
        <end position="29"/>
    </location>
</feature>
<evidence type="ECO:0000313" key="3">
    <source>
        <dbReference type="Proteomes" id="UP000276133"/>
    </source>
</evidence>
<dbReference type="EMBL" id="REGN01004581">
    <property type="protein sequence ID" value="RNA16941.1"/>
    <property type="molecule type" value="Genomic_DNA"/>
</dbReference>
<keyword evidence="1" id="KW-1133">Transmembrane helix</keyword>
<dbReference type="Proteomes" id="UP000276133">
    <property type="component" value="Unassembled WGS sequence"/>
</dbReference>
<organism evidence="2 3">
    <name type="scientific">Brachionus plicatilis</name>
    <name type="common">Marine rotifer</name>
    <name type="synonym">Brachionus muelleri</name>
    <dbReference type="NCBI Taxonomy" id="10195"/>
    <lineage>
        <taxon>Eukaryota</taxon>
        <taxon>Metazoa</taxon>
        <taxon>Spiralia</taxon>
        <taxon>Gnathifera</taxon>
        <taxon>Rotifera</taxon>
        <taxon>Eurotatoria</taxon>
        <taxon>Monogononta</taxon>
        <taxon>Pseudotrocha</taxon>
        <taxon>Ploima</taxon>
        <taxon>Brachionidae</taxon>
        <taxon>Brachionus</taxon>
    </lineage>
</organism>
<proteinExistence type="predicted"/>
<comment type="caution">
    <text evidence="2">The sequence shown here is derived from an EMBL/GenBank/DDBJ whole genome shotgun (WGS) entry which is preliminary data.</text>
</comment>
<sequence>SQLLASSTLRISFIMSLGSIELVVFMLQVKRSERGFTSFSLTLMLVAFDCRLSAPTPTASTVRWWPPAAAAAAAEFCPALYSRTLDRIDFLSIKNY</sequence>
<feature type="non-terminal residue" evidence="2">
    <location>
        <position position="1"/>
    </location>
</feature>
<keyword evidence="1" id="KW-0812">Transmembrane</keyword>
<reference evidence="2 3" key="1">
    <citation type="journal article" date="2018" name="Sci. Rep.">
        <title>Genomic signatures of local adaptation to the degree of environmental predictability in rotifers.</title>
        <authorList>
            <person name="Franch-Gras L."/>
            <person name="Hahn C."/>
            <person name="Garcia-Roger E.M."/>
            <person name="Carmona M.J."/>
            <person name="Serra M."/>
            <person name="Gomez A."/>
        </authorList>
    </citation>
    <scope>NUCLEOTIDE SEQUENCE [LARGE SCALE GENOMIC DNA]</scope>
    <source>
        <strain evidence="2">HYR1</strain>
    </source>
</reference>
<dbReference type="AlphaFoldDB" id="A0A3M7R0N8"/>
<evidence type="ECO:0000313" key="2">
    <source>
        <dbReference type="EMBL" id="RNA16941.1"/>
    </source>
</evidence>
<evidence type="ECO:0000256" key="1">
    <source>
        <dbReference type="SAM" id="Phobius"/>
    </source>
</evidence>